<gene>
    <name evidence="2" type="ORF">BU23DRAFT_569747</name>
</gene>
<feature type="compositionally biased region" description="Polar residues" evidence="1">
    <location>
        <begin position="81"/>
        <end position="91"/>
    </location>
</feature>
<feature type="region of interest" description="Disordered" evidence="1">
    <location>
        <begin position="125"/>
        <end position="149"/>
    </location>
</feature>
<evidence type="ECO:0000313" key="2">
    <source>
        <dbReference type="EMBL" id="KAF1971581.1"/>
    </source>
</evidence>
<evidence type="ECO:0000256" key="1">
    <source>
        <dbReference type="SAM" id="MobiDB-lite"/>
    </source>
</evidence>
<dbReference type="Proteomes" id="UP000800036">
    <property type="component" value="Unassembled WGS sequence"/>
</dbReference>
<name>A0A6A5V2V3_9PLEO</name>
<reference evidence="2" key="1">
    <citation type="journal article" date="2020" name="Stud. Mycol.">
        <title>101 Dothideomycetes genomes: a test case for predicting lifestyles and emergence of pathogens.</title>
        <authorList>
            <person name="Haridas S."/>
            <person name="Albert R."/>
            <person name="Binder M."/>
            <person name="Bloem J."/>
            <person name="Labutti K."/>
            <person name="Salamov A."/>
            <person name="Andreopoulos B."/>
            <person name="Baker S."/>
            <person name="Barry K."/>
            <person name="Bills G."/>
            <person name="Bluhm B."/>
            <person name="Cannon C."/>
            <person name="Castanera R."/>
            <person name="Culley D."/>
            <person name="Daum C."/>
            <person name="Ezra D."/>
            <person name="Gonzalez J."/>
            <person name="Henrissat B."/>
            <person name="Kuo A."/>
            <person name="Liang C."/>
            <person name="Lipzen A."/>
            <person name="Lutzoni F."/>
            <person name="Magnuson J."/>
            <person name="Mondo S."/>
            <person name="Nolan M."/>
            <person name="Ohm R."/>
            <person name="Pangilinan J."/>
            <person name="Park H.-J."/>
            <person name="Ramirez L."/>
            <person name="Alfaro M."/>
            <person name="Sun H."/>
            <person name="Tritt A."/>
            <person name="Yoshinaga Y."/>
            <person name="Zwiers L.-H."/>
            <person name="Turgeon B."/>
            <person name="Goodwin S."/>
            <person name="Spatafora J."/>
            <person name="Crous P."/>
            <person name="Grigoriev I."/>
        </authorList>
    </citation>
    <scope>NUCLEOTIDE SEQUENCE</scope>
    <source>
        <strain evidence="2">CBS 107.79</strain>
    </source>
</reference>
<dbReference type="EMBL" id="ML976692">
    <property type="protein sequence ID" value="KAF1971581.1"/>
    <property type="molecule type" value="Genomic_DNA"/>
</dbReference>
<accession>A0A6A5V2V3</accession>
<protein>
    <submittedName>
        <fullName evidence="2">Uncharacterized protein</fullName>
    </submittedName>
</protein>
<keyword evidence="3" id="KW-1185">Reference proteome</keyword>
<feature type="compositionally biased region" description="Basic and acidic residues" evidence="1">
    <location>
        <begin position="126"/>
        <end position="140"/>
    </location>
</feature>
<feature type="region of interest" description="Disordered" evidence="1">
    <location>
        <begin position="1"/>
        <end position="106"/>
    </location>
</feature>
<evidence type="ECO:0000313" key="3">
    <source>
        <dbReference type="Proteomes" id="UP000800036"/>
    </source>
</evidence>
<dbReference type="AlphaFoldDB" id="A0A6A5V2V3"/>
<sequence length="149" mass="16498">MCGTSDADWSCPLRSKPSSPTTTTLPTHSTTPPIPNRKRGRTHSLEPLLSSERRWPSADNTTHKKTRTNHRFPTFAIGTLSPESAQIQASATPIEDETDNTLKGIPVDGDAALDGIFIDDAIIAVEEDKKEDEPKRRQNWPEKTPPKFP</sequence>
<organism evidence="2 3">
    <name type="scientific">Bimuria novae-zelandiae CBS 107.79</name>
    <dbReference type="NCBI Taxonomy" id="1447943"/>
    <lineage>
        <taxon>Eukaryota</taxon>
        <taxon>Fungi</taxon>
        <taxon>Dikarya</taxon>
        <taxon>Ascomycota</taxon>
        <taxon>Pezizomycotina</taxon>
        <taxon>Dothideomycetes</taxon>
        <taxon>Pleosporomycetidae</taxon>
        <taxon>Pleosporales</taxon>
        <taxon>Massarineae</taxon>
        <taxon>Didymosphaeriaceae</taxon>
        <taxon>Bimuria</taxon>
    </lineage>
</organism>
<proteinExistence type="predicted"/>
<feature type="compositionally biased region" description="Low complexity" evidence="1">
    <location>
        <begin position="12"/>
        <end position="31"/>
    </location>
</feature>